<reference evidence="6 7" key="1">
    <citation type="submission" date="2015-09" db="EMBL/GenBank/DDBJ databases">
        <title>Draft genome of the parasitic nematode Teladorsagia circumcincta isolate WARC Sus (inbred).</title>
        <authorList>
            <person name="Mitreva M."/>
        </authorList>
    </citation>
    <scope>NUCLEOTIDE SEQUENCE [LARGE SCALE GENOMIC DNA]</scope>
    <source>
        <strain evidence="6 7">S</strain>
    </source>
</reference>
<protein>
    <recommendedName>
        <fullName evidence="8">RRM domain-containing protein</fullName>
    </recommendedName>
</protein>
<evidence type="ECO:0000256" key="3">
    <source>
        <dbReference type="ARBA" id="ARBA00022884"/>
    </source>
</evidence>
<evidence type="ECO:0000313" key="7">
    <source>
        <dbReference type="Proteomes" id="UP000230423"/>
    </source>
</evidence>
<comment type="subcellular location">
    <subcellularLocation>
        <location evidence="1">Nucleus</location>
    </subcellularLocation>
</comment>
<proteinExistence type="predicted"/>
<feature type="compositionally biased region" description="Polar residues" evidence="5">
    <location>
        <begin position="9"/>
        <end position="24"/>
    </location>
</feature>
<dbReference type="PANTHER" id="PTHR48039">
    <property type="entry name" value="RNA-BINDING MOTIF PROTEIN 14B"/>
    <property type="match status" value="1"/>
</dbReference>
<sequence length="126" mass="14121">MLFLPVDGYSNSRKNEQPSASKQPSNKHEEDHEMSDGETSDDGSNYESNEAGEDVEMGIPEEDGSESDEKEKPRRKDSAVDEQRVVFLRNLSFGTSNETLKTEMEKFGEVELAICCKFRDSGHPKG</sequence>
<keyword evidence="3" id="KW-0694">RNA-binding</keyword>
<feature type="region of interest" description="Disordered" evidence="5">
    <location>
        <begin position="1"/>
        <end position="81"/>
    </location>
</feature>
<dbReference type="InterPro" id="IPR051945">
    <property type="entry name" value="RRM_MRD1_RNA_proc_ribogen"/>
</dbReference>
<keyword evidence="7" id="KW-1185">Reference proteome</keyword>
<evidence type="ECO:0000256" key="4">
    <source>
        <dbReference type="ARBA" id="ARBA00023242"/>
    </source>
</evidence>
<feature type="compositionally biased region" description="Basic and acidic residues" evidence="5">
    <location>
        <begin position="26"/>
        <end position="35"/>
    </location>
</feature>
<keyword evidence="4" id="KW-0539">Nucleus</keyword>
<feature type="compositionally biased region" description="Acidic residues" evidence="5">
    <location>
        <begin position="50"/>
        <end position="66"/>
    </location>
</feature>
<evidence type="ECO:0008006" key="8">
    <source>
        <dbReference type="Google" id="ProtNLM"/>
    </source>
</evidence>
<feature type="compositionally biased region" description="Basic and acidic residues" evidence="5">
    <location>
        <begin position="67"/>
        <end position="81"/>
    </location>
</feature>
<keyword evidence="2" id="KW-0677">Repeat</keyword>
<dbReference type="GO" id="GO:0003729">
    <property type="term" value="F:mRNA binding"/>
    <property type="evidence" value="ECO:0007669"/>
    <property type="project" value="TreeGrafter"/>
</dbReference>
<evidence type="ECO:0000256" key="5">
    <source>
        <dbReference type="SAM" id="MobiDB-lite"/>
    </source>
</evidence>
<evidence type="ECO:0000256" key="1">
    <source>
        <dbReference type="ARBA" id="ARBA00004123"/>
    </source>
</evidence>
<dbReference type="Gene3D" id="3.30.70.330">
    <property type="match status" value="1"/>
</dbReference>
<name>A0A2G9T5S2_TELCI</name>
<dbReference type="EMBL" id="KZ415480">
    <property type="protein sequence ID" value="PIO53295.1"/>
    <property type="molecule type" value="Genomic_DNA"/>
</dbReference>
<dbReference type="InterPro" id="IPR012677">
    <property type="entry name" value="Nucleotide-bd_a/b_plait_sf"/>
</dbReference>
<organism evidence="6 7">
    <name type="scientific">Teladorsagia circumcincta</name>
    <name type="common">Brown stomach worm</name>
    <name type="synonym">Ostertagia circumcincta</name>
    <dbReference type="NCBI Taxonomy" id="45464"/>
    <lineage>
        <taxon>Eukaryota</taxon>
        <taxon>Metazoa</taxon>
        <taxon>Ecdysozoa</taxon>
        <taxon>Nematoda</taxon>
        <taxon>Chromadorea</taxon>
        <taxon>Rhabditida</taxon>
        <taxon>Rhabditina</taxon>
        <taxon>Rhabditomorpha</taxon>
        <taxon>Strongyloidea</taxon>
        <taxon>Trichostrongylidae</taxon>
        <taxon>Teladorsagia</taxon>
    </lineage>
</organism>
<dbReference type="SUPFAM" id="SSF54928">
    <property type="entry name" value="RNA-binding domain, RBD"/>
    <property type="match status" value="1"/>
</dbReference>
<dbReference type="OrthoDB" id="3945418at2759"/>
<gene>
    <name evidence="6" type="ORF">TELCIR_25374</name>
</gene>
<dbReference type="AlphaFoldDB" id="A0A2G9T5S2"/>
<dbReference type="GO" id="GO:0005730">
    <property type="term" value="C:nucleolus"/>
    <property type="evidence" value="ECO:0007669"/>
    <property type="project" value="TreeGrafter"/>
</dbReference>
<accession>A0A2G9T5S2</accession>
<evidence type="ECO:0000313" key="6">
    <source>
        <dbReference type="EMBL" id="PIO53295.1"/>
    </source>
</evidence>
<dbReference type="PANTHER" id="PTHR48039:SF5">
    <property type="entry name" value="RNA-BINDING PROTEIN 28"/>
    <property type="match status" value="1"/>
</dbReference>
<dbReference type="Proteomes" id="UP000230423">
    <property type="component" value="Unassembled WGS sequence"/>
</dbReference>
<dbReference type="InterPro" id="IPR035979">
    <property type="entry name" value="RBD_domain_sf"/>
</dbReference>
<evidence type="ECO:0000256" key="2">
    <source>
        <dbReference type="ARBA" id="ARBA00022737"/>
    </source>
</evidence>